<feature type="transmembrane region" description="Helical" evidence="1">
    <location>
        <begin position="61"/>
        <end position="79"/>
    </location>
</feature>
<dbReference type="OrthoDB" id="1072748at2"/>
<keyword evidence="1" id="KW-0472">Membrane</keyword>
<dbReference type="EMBL" id="UGTP01000001">
    <property type="protein sequence ID" value="SUC11294.1"/>
    <property type="molecule type" value="Genomic_DNA"/>
</dbReference>
<gene>
    <name evidence="2" type="ORF">BC673_13725</name>
    <name evidence="3" type="ORF">NCTC13043_00137</name>
</gene>
<sequence>MKRIIIIALIALITNLLVGLIVTAYSSLNLLFTSGAIVLNGLLLALAFLGRAESTHRLSLGFIYTAIGALEFLTGFFAPERWSNNWWLIGVVILTSIQCILLFLAIYYSKEA</sequence>
<evidence type="ECO:0000313" key="3">
    <source>
        <dbReference type="EMBL" id="SUC11294.1"/>
    </source>
</evidence>
<dbReference type="AlphaFoldDB" id="A0A379EYW8"/>
<keyword evidence="4" id="KW-1185">Reference proteome</keyword>
<keyword evidence="1" id="KW-1133">Transmembrane helix</keyword>
<evidence type="ECO:0000313" key="5">
    <source>
        <dbReference type="Proteomes" id="UP000254235"/>
    </source>
</evidence>
<keyword evidence="1" id="KW-0812">Transmembrane</keyword>
<reference evidence="2 4" key="1">
    <citation type="submission" date="2018-06" db="EMBL/GenBank/DDBJ databases">
        <title>Genomic Encyclopedia of Archaeal and Bacterial Type Strains, Phase II (KMG-II): from individual species to whole genera.</title>
        <authorList>
            <person name="Goeker M."/>
        </authorList>
    </citation>
    <scope>NUCLEOTIDE SEQUENCE [LARGE SCALE GENOMIC DNA]</scope>
    <source>
        <strain evidence="2 4">DSM 18710</strain>
    </source>
</reference>
<dbReference type="RefSeq" id="WP_006043929.1">
    <property type="nucleotide sequence ID" value="NZ_CAJPLF010000006.1"/>
</dbReference>
<evidence type="ECO:0000313" key="2">
    <source>
        <dbReference type="EMBL" id="RAS41415.1"/>
    </source>
</evidence>
<name>A0A379EYW8_9BACT</name>
<dbReference type="GeneID" id="78569885"/>
<dbReference type="Proteomes" id="UP000254235">
    <property type="component" value="Unassembled WGS sequence"/>
</dbReference>
<evidence type="ECO:0000313" key="4">
    <source>
        <dbReference type="Proteomes" id="UP000249852"/>
    </source>
</evidence>
<dbReference type="EMBL" id="QLTQ01000037">
    <property type="protein sequence ID" value="RAS41415.1"/>
    <property type="molecule type" value="Genomic_DNA"/>
</dbReference>
<protein>
    <recommendedName>
        <fullName evidence="6">Transporter</fullName>
    </recommendedName>
</protein>
<evidence type="ECO:0000256" key="1">
    <source>
        <dbReference type="SAM" id="Phobius"/>
    </source>
</evidence>
<reference evidence="3 5" key="2">
    <citation type="submission" date="2018-06" db="EMBL/GenBank/DDBJ databases">
        <authorList>
            <consortium name="Pathogen Informatics"/>
            <person name="Doyle S."/>
        </authorList>
    </citation>
    <scope>NUCLEOTIDE SEQUENCE [LARGE SCALE GENOMIC DNA]</scope>
    <source>
        <strain evidence="3 5">NCTC13043</strain>
    </source>
</reference>
<evidence type="ECO:0008006" key="6">
    <source>
        <dbReference type="Google" id="ProtNLM"/>
    </source>
</evidence>
<proteinExistence type="predicted"/>
<feature type="transmembrane region" description="Helical" evidence="1">
    <location>
        <begin position="29"/>
        <end position="49"/>
    </location>
</feature>
<dbReference type="Proteomes" id="UP000249852">
    <property type="component" value="Unassembled WGS sequence"/>
</dbReference>
<accession>A0A379EYW8</accession>
<organism evidence="3 5">
    <name type="scientific">Prevotella pallens</name>
    <dbReference type="NCBI Taxonomy" id="60133"/>
    <lineage>
        <taxon>Bacteria</taxon>
        <taxon>Pseudomonadati</taxon>
        <taxon>Bacteroidota</taxon>
        <taxon>Bacteroidia</taxon>
        <taxon>Bacteroidales</taxon>
        <taxon>Prevotellaceae</taxon>
        <taxon>Prevotella</taxon>
    </lineage>
</organism>
<feature type="transmembrane region" description="Helical" evidence="1">
    <location>
        <begin position="85"/>
        <end position="108"/>
    </location>
</feature>